<dbReference type="EMBL" id="BPLR01013838">
    <property type="protein sequence ID" value="GIY64163.1"/>
    <property type="molecule type" value="Genomic_DNA"/>
</dbReference>
<dbReference type="SUPFAM" id="SSF56112">
    <property type="entry name" value="Protein kinase-like (PK-like)"/>
    <property type="match status" value="1"/>
</dbReference>
<dbReference type="PANTHER" id="PTHR24345">
    <property type="entry name" value="SERINE/THREONINE-PROTEIN KINASE PLK"/>
    <property type="match status" value="1"/>
</dbReference>
<keyword evidence="5" id="KW-0067">ATP-binding</keyword>
<gene>
    <name evidence="7" type="primary">SAK</name>
    <name evidence="7" type="ORF">CEXT_613041</name>
</gene>
<evidence type="ECO:0000256" key="2">
    <source>
        <dbReference type="ARBA" id="ARBA00022679"/>
    </source>
</evidence>
<dbReference type="GO" id="GO:0004674">
    <property type="term" value="F:protein serine/threonine kinase activity"/>
    <property type="evidence" value="ECO:0007669"/>
    <property type="project" value="UniProtKB-KW"/>
</dbReference>
<evidence type="ECO:0000256" key="5">
    <source>
        <dbReference type="ARBA" id="ARBA00022840"/>
    </source>
</evidence>
<name>A0AAV4V2D1_CAEEX</name>
<protein>
    <recommendedName>
        <fullName evidence="6">Protein kinase domain-containing protein</fullName>
    </recommendedName>
</protein>
<proteinExistence type="predicted"/>
<evidence type="ECO:0000313" key="8">
    <source>
        <dbReference type="Proteomes" id="UP001054945"/>
    </source>
</evidence>
<evidence type="ECO:0000256" key="3">
    <source>
        <dbReference type="ARBA" id="ARBA00022741"/>
    </source>
</evidence>
<dbReference type="GO" id="GO:0005634">
    <property type="term" value="C:nucleus"/>
    <property type="evidence" value="ECO:0007669"/>
    <property type="project" value="TreeGrafter"/>
</dbReference>
<dbReference type="Gene3D" id="1.10.510.10">
    <property type="entry name" value="Transferase(Phosphotransferase) domain 1"/>
    <property type="match status" value="1"/>
</dbReference>
<keyword evidence="4" id="KW-0418">Kinase</keyword>
<evidence type="ECO:0000256" key="1">
    <source>
        <dbReference type="ARBA" id="ARBA00022527"/>
    </source>
</evidence>
<keyword evidence="3" id="KW-0547">Nucleotide-binding</keyword>
<dbReference type="GO" id="GO:0005524">
    <property type="term" value="F:ATP binding"/>
    <property type="evidence" value="ECO:0007669"/>
    <property type="project" value="UniProtKB-KW"/>
</dbReference>
<dbReference type="PANTHER" id="PTHR24345:SF91">
    <property type="entry name" value="SERINE_THREONINE-PROTEIN KINASE PLK4"/>
    <property type="match status" value="1"/>
</dbReference>
<sequence length="217" mass="25091">MELQCNMTRITNRRSALVIEWVKHKQKKILADLGEINKKNCKWKRHERFVRKEIKIHSSLQHHNIVKLLGVIEDSNCIWLVLELCSNGSVDDYMEALGRPFSEAVAHNILRQVIDGVMYLQDKLIIHRDLSLKNILLTEDMQAKIADFGLSTDLEQPDETKQTMVGTANYMPPEMALRTRHGLKVDCWSLGCMLYTMLDGSRPSITRHAWPCSTMCW</sequence>
<organism evidence="7 8">
    <name type="scientific">Caerostris extrusa</name>
    <name type="common">Bark spider</name>
    <name type="synonym">Caerostris bankana</name>
    <dbReference type="NCBI Taxonomy" id="172846"/>
    <lineage>
        <taxon>Eukaryota</taxon>
        <taxon>Metazoa</taxon>
        <taxon>Ecdysozoa</taxon>
        <taxon>Arthropoda</taxon>
        <taxon>Chelicerata</taxon>
        <taxon>Arachnida</taxon>
        <taxon>Araneae</taxon>
        <taxon>Araneomorphae</taxon>
        <taxon>Entelegynae</taxon>
        <taxon>Araneoidea</taxon>
        <taxon>Araneidae</taxon>
        <taxon>Caerostris</taxon>
    </lineage>
</organism>
<dbReference type="AlphaFoldDB" id="A0AAV4V2D1"/>
<feature type="domain" description="Protein kinase" evidence="6">
    <location>
        <begin position="1"/>
        <end position="217"/>
    </location>
</feature>
<dbReference type="PROSITE" id="PS50011">
    <property type="entry name" value="PROTEIN_KINASE_DOM"/>
    <property type="match status" value="1"/>
</dbReference>
<accession>A0AAV4V2D1</accession>
<keyword evidence="1" id="KW-0723">Serine/threonine-protein kinase</keyword>
<evidence type="ECO:0000313" key="7">
    <source>
        <dbReference type="EMBL" id="GIY64163.1"/>
    </source>
</evidence>
<dbReference type="InterPro" id="IPR008266">
    <property type="entry name" value="Tyr_kinase_AS"/>
</dbReference>
<keyword evidence="8" id="KW-1185">Reference proteome</keyword>
<dbReference type="InterPro" id="IPR000719">
    <property type="entry name" value="Prot_kinase_dom"/>
</dbReference>
<dbReference type="InterPro" id="IPR011009">
    <property type="entry name" value="Kinase-like_dom_sf"/>
</dbReference>
<evidence type="ECO:0000256" key="4">
    <source>
        <dbReference type="ARBA" id="ARBA00022777"/>
    </source>
</evidence>
<keyword evidence="2" id="KW-0808">Transferase</keyword>
<dbReference type="PROSITE" id="PS00109">
    <property type="entry name" value="PROTEIN_KINASE_TYR"/>
    <property type="match status" value="1"/>
</dbReference>
<reference evidence="7 8" key="1">
    <citation type="submission" date="2021-06" db="EMBL/GenBank/DDBJ databases">
        <title>Caerostris extrusa draft genome.</title>
        <authorList>
            <person name="Kono N."/>
            <person name="Arakawa K."/>
        </authorList>
    </citation>
    <scope>NUCLEOTIDE SEQUENCE [LARGE SCALE GENOMIC DNA]</scope>
</reference>
<evidence type="ECO:0000259" key="6">
    <source>
        <dbReference type="PROSITE" id="PS50011"/>
    </source>
</evidence>
<dbReference type="Proteomes" id="UP001054945">
    <property type="component" value="Unassembled WGS sequence"/>
</dbReference>
<dbReference type="Pfam" id="PF00069">
    <property type="entry name" value="Pkinase"/>
    <property type="match status" value="1"/>
</dbReference>
<comment type="caution">
    <text evidence="7">The sequence shown here is derived from an EMBL/GenBank/DDBJ whole genome shotgun (WGS) entry which is preliminary data.</text>
</comment>